<comment type="caution">
    <text evidence="13">The sequence shown here is derived from an EMBL/GenBank/DDBJ whole genome shotgun (WGS) entry which is preliminary data.</text>
</comment>
<feature type="domain" description="Glycosyl transferase family 28 C-terminal" evidence="12">
    <location>
        <begin position="188"/>
        <end position="351"/>
    </location>
</feature>
<evidence type="ECO:0000256" key="6">
    <source>
        <dbReference type="ARBA" id="ARBA00022984"/>
    </source>
</evidence>
<dbReference type="GO" id="GO:0009252">
    <property type="term" value="P:peptidoglycan biosynthetic process"/>
    <property type="evidence" value="ECO:0007669"/>
    <property type="project" value="UniProtKB-UniRule"/>
</dbReference>
<comment type="pathway">
    <text evidence="10">Cell wall biogenesis; peptidoglycan biosynthesis.</text>
</comment>
<dbReference type="HAMAP" id="MF_00033">
    <property type="entry name" value="MurG"/>
    <property type="match status" value="1"/>
</dbReference>
<dbReference type="SUPFAM" id="SSF53756">
    <property type="entry name" value="UDP-Glycosyltransferase/glycogen phosphorylase"/>
    <property type="match status" value="1"/>
</dbReference>
<evidence type="ECO:0000256" key="10">
    <source>
        <dbReference type="HAMAP-Rule" id="MF_00033"/>
    </source>
</evidence>
<feature type="binding site" evidence="10">
    <location>
        <position position="194"/>
    </location>
    <ligand>
        <name>UDP-N-acetyl-alpha-D-glucosamine</name>
        <dbReference type="ChEBI" id="CHEBI:57705"/>
    </ligand>
</feature>
<dbReference type="GO" id="GO:0005886">
    <property type="term" value="C:plasma membrane"/>
    <property type="evidence" value="ECO:0007669"/>
    <property type="project" value="UniProtKB-SubCell"/>
</dbReference>
<dbReference type="CDD" id="cd03785">
    <property type="entry name" value="GT28_MurG"/>
    <property type="match status" value="1"/>
</dbReference>
<evidence type="ECO:0000259" key="12">
    <source>
        <dbReference type="Pfam" id="PF04101"/>
    </source>
</evidence>
<evidence type="ECO:0000256" key="5">
    <source>
        <dbReference type="ARBA" id="ARBA00022960"/>
    </source>
</evidence>
<dbReference type="AlphaFoldDB" id="A0AA90P135"/>
<feature type="binding site" evidence="10">
    <location>
        <position position="250"/>
    </location>
    <ligand>
        <name>UDP-N-acetyl-alpha-D-glucosamine</name>
        <dbReference type="ChEBI" id="CHEBI:57705"/>
    </ligand>
</feature>
<comment type="similarity">
    <text evidence="10">Belongs to the glycosyltransferase 28 family. MurG subfamily.</text>
</comment>
<evidence type="ECO:0000259" key="11">
    <source>
        <dbReference type="Pfam" id="PF03033"/>
    </source>
</evidence>
<dbReference type="NCBIfam" id="TIGR01133">
    <property type="entry name" value="murG"/>
    <property type="match status" value="1"/>
</dbReference>
<dbReference type="GO" id="GO:0051301">
    <property type="term" value="P:cell division"/>
    <property type="evidence" value="ECO:0007669"/>
    <property type="project" value="UniProtKB-KW"/>
</dbReference>
<evidence type="ECO:0000256" key="1">
    <source>
        <dbReference type="ARBA" id="ARBA00022475"/>
    </source>
</evidence>
<dbReference type="GO" id="GO:0005975">
    <property type="term" value="P:carbohydrate metabolic process"/>
    <property type="evidence" value="ECO:0007669"/>
    <property type="project" value="InterPro"/>
</dbReference>
<comment type="catalytic activity">
    <reaction evidence="10">
        <text>di-trans,octa-cis-undecaprenyl diphospho-N-acetyl-alpha-D-muramoyl-L-alanyl-D-glutamyl-meso-2,6-diaminopimeloyl-D-alanyl-D-alanine + UDP-N-acetyl-alpha-D-glucosamine = di-trans,octa-cis-undecaprenyl diphospho-[N-acetyl-alpha-D-glucosaminyl-(1-&gt;4)]-N-acetyl-alpha-D-muramoyl-L-alanyl-D-glutamyl-meso-2,6-diaminopimeloyl-D-alanyl-D-alanine + UDP + H(+)</text>
        <dbReference type="Rhea" id="RHEA:31227"/>
        <dbReference type="ChEBI" id="CHEBI:15378"/>
        <dbReference type="ChEBI" id="CHEBI:57705"/>
        <dbReference type="ChEBI" id="CHEBI:58223"/>
        <dbReference type="ChEBI" id="CHEBI:61387"/>
        <dbReference type="ChEBI" id="CHEBI:61388"/>
        <dbReference type="EC" id="2.4.1.227"/>
    </reaction>
</comment>
<evidence type="ECO:0000256" key="3">
    <source>
        <dbReference type="ARBA" id="ARBA00022676"/>
    </source>
</evidence>
<dbReference type="GO" id="GO:0071555">
    <property type="term" value="P:cell wall organization"/>
    <property type="evidence" value="ECO:0007669"/>
    <property type="project" value="UniProtKB-KW"/>
</dbReference>
<keyword evidence="14" id="KW-1185">Reference proteome</keyword>
<evidence type="ECO:0000256" key="7">
    <source>
        <dbReference type="ARBA" id="ARBA00023136"/>
    </source>
</evidence>
<keyword evidence="2 10" id="KW-0132">Cell division</keyword>
<evidence type="ECO:0000313" key="13">
    <source>
        <dbReference type="EMBL" id="MDP0589061.1"/>
    </source>
</evidence>
<sequence>MALHEQPLTIVIMAGGTGGHIFPALATADELRGRGCNIHWIGTPDSMEADLVPKNGFGISFIPVTGLRGKKISFLFKAPWRLVVSLLKAVKILRQQKPICVLGMGGYVTGPGGVAAKLLGIPLVIHEQNSVAGLTNRLLSRFASRVLEGFPGAFSSSKCNGGVFTTGNPVRSSIFQQDSYKASSPLRLLVLGGSRGAVAINKLIPFVFSHGQGKFDIWHQTGRDNIKQCLTARNELNIVGEQFYRVEPFIDDMARAYGWADLVLCRSGALTVSELAGAGRPSILIPYPYAVDDHQAVNGRYLVDRGAAVMVLQQQLDEDTLITLLLDLDRDSVRLESMAASAKAVGQMQAAQVIADHCLEVRYD</sequence>
<dbReference type="InterPro" id="IPR004276">
    <property type="entry name" value="GlycoTrans_28_N"/>
</dbReference>
<dbReference type="PANTHER" id="PTHR21015">
    <property type="entry name" value="UDP-N-ACETYLGLUCOSAMINE--N-ACETYLMURAMYL-(PENTAPEPTIDE) PYROPHOSPHORYL-UNDECAPRENOL N-ACETYLGLUCOSAMINE TRANSFERASE 1"/>
    <property type="match status" value="1"/>
</dbReference>
<keyword evidence="9 10" id="KW-0961">Cell wall biogenesis/degradation</keyword>
<name>A0AA90P135_9GAMM</name>
<dbReference type="GO" id="GO:0008360">
    <property type="term" value="P:regulation of cell shape"/>
    <property type="evidence" value="ECO:0007669"/>
    <property type="project" value="UniProtKB-KW"/>
</dbReference>
<dbReference type="Pfam" id="PF03033">
    <property type="entry name" value="Glyco_transf_28"/>
    <property type="match status" value="1"/>
</dbReference>
<keyword evidence="3 10" id="KW-0328">Glycosyltransferase</keyword>
<keyword evidence="4 10" id="KW-0808">Transferase</keyword>
<feature type="binding site" evidence="10">
    <location>
        <begin position="17"/>
        <end position="19"/>
    </location>
    <ligand>
        <name>UDP-N-acetyl-alpha-D-glucosamine</name>
        <dbReference type="ChEBI" id="CHEBI:57705"/>
    </ligand>
</feature>
<keyword evidence="5 10" id="KW-0133">Cell shape</keyword>
<comment type="function">
    <text evidence="10">Cell wall formation. Catalyzes the transfer of a GlcNAc subunit on undecaprenyl-pyrophosphoryl-MurNAc-pentapeptide (lipid intermediate I) to form undecaprenyl-pyrophosphoryl-MurNAc-(pentapeptide)GlcNAc (lipid intermediate II).</text>
</comment>
<feature type="binding site" evidence="10">
    <location>
        <position position="129"/>
    </location>
    <ligand>
        <name>UDP-N-acetyl-alpha-D-glucosamine</name>
        <dbReference type="ChEBI" id="CHEBI:57705"/>
    </ligand>
</feature>
<accession>A0AA90P135</accession>
<gene>
    <name evidence="10 13" type="primary">murG</name>
    <name evidence="13" type="ORF">QS748_07635</name>
</gene>
<dbReference type="GO" id="GO:0050511">
    <property type="term" value="F:undecaprenyldiphospho-muramoylpentapeptide beta-N-acetylglucosaminyltransferase activity"/>
    <property type="evidence" value="ECO:0007669"/>
    <property type="project" value="UniProtKB-UniRule"/>
</dbReference>
<dbReference type="EMBL" id="JASXSV010000009">
    <property type="protein sequence ID" value="MDP0589061.1"/>
    <property type="molecule type" value="Genomic_DNA"/>
</dbReference>
<proteinExistence type="inferred from homology"/>
<keyword evidence="1 10" id="KW-1003">Cell membrane</keyword>
<evidence type="ECO:0000256" key="4">
    <source>
        <dbReference type="ARBA" id="ARBA00022679"/>
    </source>
</evidence>
<organism evidence="13 14">
    <name type="scientific">Candidatus Endonucleibacter bathymodioli</name>
    <dbReference type="NCBI Taxonomy" id="539814"/>
    <lineage>
        <taxon>Bacteria</taxon>
        <taxon>Pseudomonadati</taxon>
        <taxon>Pseudomonadota</taxon>
        <taxon>Gammaproteobacteria</taxon>
        <taxon>Oceanospirillales</taxon>
        <taxon>Endozoicomonadaceae</taxon>
        <taxon>Candidatus Endonucleibacter</taxon>
    </lineage>
</organism>
<dbReference type="EC" id="2.4.1.227" evidence="10"/>
<evidence type="ECO:0000256" key="2">
    <source>
        <dbReference type="ARBA" id="ARBA00022618"/>
    </source>
</evidence>
<comment type="subcellular location">
    <subcellularLocation>
        <location evidence="10">Cell membrane</location>
        <topology evidence="10">Peripheral membrane protein</topology>
        <orientation evidence="10">Cytoplasmic side</orientation>
    </subcellularLocation>
</comment>
<dbReference type="InterPro" id="IPR006009">
    <property type="entry name" value="GlcNAc_MurG"/>
</dbReference>
<protein>
    <recommendedName>
        <fullName evidence="10">UDP-N-acetylglucosamine--N-acetylmuramyl-(pentapeptide) pyrophosphoryl-undecaprenol N-acetylglucosamine transferase</fullName>
        <ecNumber evidence="10">2.4.1.227</ecNumber>
    </recommendedName>
    <alternativeName>
        <fullName evidence="10">Undecaprenyl-PP-MurNAc-pentapeptide-UDPGlcNAc GlcNAc transferase</fullName>
    </alternativeName>
</protein>
<feature type="binding site" evidence="10">
    <location>
        <begin position="269"/>
        <end position="274"/>
    </location>
    <ligand>
        <name>UDP-N-acetyl-alpha-D-glucosamine</name>
        <dbReference type="ChEBI" id="CHEBI:57705"/>
    </ligand>
</feature>
<reference evidence="13 14" key="1">
    <citation type="journal article" date="2023" name="bioRxiv">
        <title>An intranuclear bacterial parasite of deep-sea mussels expresses apoptosis inhibitors acquired from its host.</title>
        <authorList>
            <person name="Gonzalez Porras M.A."/>
            <person name="Assie A."/>
            <person name="Tietjen M."/>
            <person name="Violette M."/>
            <person name="Kleiner M."/>
            <person name="Gruber-Vodicka H."/>
            <person name="Dubilier N."/>
            <person name="Leisch N."/>
        </authorList>
    </citation>
    <scope>NUCLEOTIDE SEQUENCE [LARGE SCALE GENOMIC DNA]</scope>
    <source>
        <strain evidence="13">IAP13</strain>
    </source>
</reference>
<feature type="domain" description="Glycosyltransferase family 28 N-terminal" evidence="11">
    <location>
        <begin position="10"/>
        <end position="147"/>
    </location>
</feature>
<dbReference type="InterPro" id="IPR007235">
    <property type="entry name" value="Glyco_trans_28_C"/>
</dbReference>
<dbReference type="Proteomes" id="UP001178148">
    <property type="component" value="Unassembled WGS sequence"/>
</dbReference>
<keyword evidence="8 10" id="KW-0131">Cell cycle</keyword>
<dbReference type="PANTHER" id="PTHR21015:SF22">
    <property type="entry name" value="GLYCOSYLTRANSFERASE"/>
    <property type="match status" value="1"/>
</dbReference>
<dbReference type="Pfam" id="PF04101">
    <property type="entry name" value="Glyco_tran_28_C"/>
    <property type="match status" value="1"/>
</dbReference>
<dbReference type="Gene3D" id="3.40.50.2000">
    <property type="entry name" value="Glycogen Phosphorylase B"/>
    <property type="match status" value="2"/>
</dbReference>
<evidence type="ECO:0000256" key="8">
    <source>
        <dbReference type="ARBA" id="ARBA00023306"/>
    </source>
</evidence>
<feature type="binding site" evidence="10">
    <location>
        <position position="295"/>
    </location>
    <ligand>
        <name>UDP-N-acetyl-alpha-D-glucosamine</name>
        <dbReference type="ChEBI" id="CHEBI:57705"/>
    </ligand>
</feature>
<evidence type="ECO:0000256" key="9">
    <source>
        <dbReference type="ARBA" id="ARBA00023316"/>
    </source>
</evidence>
<feature type="binding site" evidence="10">
    <location>
        <position position="171"/>
    </location>
    <ligand>
        <name>UDP-N-acetyl-alpha-D-glucosamine</name>
        <dbReference type="ChEBI" id="CHEBI:57705"/>
    </ligand>
</feature>
<keyword evidence="7 10" id="KW-0472">Membrane</keyword>
<evidence type="ECO:0000313" key="14">
    <source>
        <dbReference type="Proteomes" id="UP001178148"/>
    </source>
</evidence>
<keyword evidence="6 10" id="KW-0573">Peptidoglycan synthesis</keyword>